<accession>A0AAD1D4L1</accession>
<gene>
    <name evidence="3" type="ORF">DFR51_0306</name>
    <name evidence="2" type="ORF">SmB9_13380</name>
</gene>
<dbReference type="Gene3D" id="3.40.630.30">
    <property type="match status" value="1"/>
</dbReference>
<dbReference type="InterPro" id="IPR016181">
    <property type="entry name" value="Acyl_CoA_acyltransferase"/>
</dbReference>
<evidence type="ECO:0000313" key="4">
    <source>
        <dbReference type="Proteomes" id="UP000275727"/>
    </source>
</evidence>
<dbReference type="KEGG" id="smic:SmB9_13380"/>
<organism evidence="2 4">
    <name type="scientific">Sphingosinicella microcystinivorans</name>
    <dbReference type="NCBI Taxonomy" id="335406"/>
    <lineage>
        <taxon>Bacteria</taxon>
        <taxon>Pseudomonadati</taxon>
        <taxon>Pseudomonadota</taxon>
        <taxon>Alphaproteobacteria</taxon>
        <taxon>Sphingomonadales</taxon>
        <taxon>Sphingosinicellaceae</taxon>
        <taxon>Sphingosinicella</taxon>
    </lineage>
</organism>
<dbReference type="AlphaFoldDB" id="A0AAD1D4L1"/>
<dbReference type="SUPFAM" id="SSF55729">
    <property type="entry name" value="Acyl-CoA N-acyltransferases (Nat)"/>
    <property type="match status" value="1"/>
</dbReference>
<sequence>MITVRKLGAGDLAGLRAMNALFATVFGDAESYASKPPGDAWLRRLLERDTFIALVAEQDGAVVGGLAAYVLDKFEQERSEVYIYDLAVAEAHQRQGIATALIRQLQAIALERGVWVIYVQADYGDDPAVALYTGLGVREDVMHFDIPVRRMSQ</sequence>
<keyword evidence="5" id="KW-1185">Reference proteome</keyword>
<dbReference type="InterPro" id="IPR000182">
    <property type="entry name" value="GNAT_dom"/>
</dbReference>
<dbReference type="PANTHER" id="PTHR43072">
    <property type="entry name" value="N-ACETYLTRANSFERASE"/>
    <property type="match status" value="1"/>
</dbReference>
<feature type="domain" description="N-acetyltransferase" evidence="1">
    <location>
        <begin position="2"/>
        <end position="153"/>
    </location>
</feature>
<dbReference type="RefSeq" id="WP_121047280.1">
    <property type="nucleotide sequence ID" value="NZ_AP018711.1"/>
</dbReference>
<proteinExistence type="predicted"/>
<name>A0AAD1D4L1_SPHMI</name>
<dbReference type="EMBL" id="RBWX01000007">
    <property type="protein sequence ID" value="RKS90765.1"/>
    <property type="molecule type" value="Genomic_DNA"/>
</dbReference>
<evidence type="ECO:0000313" key="2">
    <source>
        <dbReference type="EMBL" id="BBE33680.1"/>
    </source>
</evidence>
<protein>
    <submittedName>
        <fullName evidence="3">Aminoglycoside 3-N-acetyltransferase I</fullName>
    </submittedName>
</protein>
<dbReference type="Pfam" id="PF00583">
    <property type="entry name" value="Acetyltransf_1"/>
    <property type="match status" value="1"/>
</dbReference>
<dbReference type="Proteomes" id="UP000276029">
    <property type="component" value="Unassembled WGS sequence"/>
</dbReference>
<dbReference type="PANTHER" id="PTHR43072:SF60">
    <property type="entry name" value="L-2,4-DIAMINOBUTYRIC ACID ACETYLTRANSFERASE"/>
    <property type="match status" value="1"/>
</dbReference>
<dbReference type="NCBIfam" id="NF033083">
    <property type="entry name" value="AAC_3_I"/>
    <property type="match status" value="1"/>
</dbReference>
<reference evidence="3 5" key="2">
    <citation type="submission" date="2018-10" db="EMBL/GenBank/DDBJ databases">
        <title>Genomic Encyclopedia of Type Strains, Phase IV (KMG-IV): sequencing the most valuable type-strain genomes for metagenomic binning, comparative biology and taxonomic classification.</title>
        <authorList>
            <person name="Goeker M."/>
        </authorList>
    </citation>
    <scope>NUCLEOTIDE SEQUENCE [LARGE SCALE GENOMIC DNA]</scope>
    <source>
        <strain evidence="3 5">DSM 19791</strain>
    </source>
</reference>
<dbReference type="GO" id="GO:0016747">
    <property type="term" value="F:acyltransferase activity, transferring groups other than amino-acyl groups"/>
    <property type="evidence" value="ECO:0007669"/>
    <property type="project" value="InterPro"/>
</dbReference>
<evidence type="ECO:0000313" key="3">
    <source>
        <dbReference type="EMBL" id="RKS90765.1"/>
    </source>
</evidence>
<dbReference type="PROSITE" id="PS51186">
    <property type="entry name" value="GNAT"/>
    <property type="match status" value="1"/>
</dbReference>
<evidence type="ECO:0000259" key="1">
    <source>
        <dbReference type="PROSITE" id="PS51186"/>
    </source>
</evidence>
<reference evidence="2 4" key="1">
    <citation type="submission" date="2018-06" db="EMBL/GenBank/DDBJ databases">
        <title>Complete Genome Sequence of the Microcystin-Degrading Bacterium Sphingosinicella microcystinivorans Strain B-9.</title>
        <authorList>
            <person name="Jin H."/>
            <person name="Nishizawa T."/>
            <person name="Guo Y."/>
            <person name="Nishizawa A."/>
            <person name="Park H."/>
            <person name="Kato H."/>
            <person name="Tsuji K."/>
            <person name="Harada K."/>
        </authorList>
    </citation>
    <scope>NUCLEOTIDE SEQUENCE [LARGE SCALE GENOMIC DNA]</scope>
    <source>
        <strain evidence="2 4">B9</strain>
    </source>
</reference>
<dbReference type="CDD" id="cd04301">
    <property type="entry name" value="NAT_SF"/>
    <property type="match status" value="1"/>
</dbReference>
<evidence type="ECO:0000313" key="5">
    <source>
        <dbReference type="Proteomes" id="UP000276029"/>
    </source>
</evidence>
<dbReference type="Proteomes" id="UP000275727">
    <property type="component" value="Chromosome"/>
</dbReference>
<dbReference type="EMBL" id="AP018711">
    <property type="protein sequence ID" value="BBE33680.1"/>
    <property type="molecule type" value="Genomic_DNA"/>
</dbReference>